<dbReference type="Gene3D" id="1.10.510.10">
    <property type="entry name" value="Transferase(Phosphotransferase) domain 1"/>
    <property type="match status" value="1"/>
</dbReference>
<dbReference type="PROSITE" id="PS50011">
    <property type="entry name" value="PROTEIN_KINASE_DOM"/>
    <property type="match status" value="1"/>
</dbReference>
<dbReference type="Proteomes" id="UP001444661">
    <property type="component" value="Unassembled WGS sequence"/>
</dbReference>
<dbReference type="SMART" id="SM00220">
    <property type="entry name" value="S_TKc"/>
    <property type="match status" value="1"/>
</dbReference>
<accession>A0ABR1T0T4</accession>
<protein>
    <recommendedName>
        <fullName evidence="1">Protein kinase domain-containing protein</fullName>
    </recommendedName>
</protein>
<evidence type="ECO:0000313" key="3">
    <source>
        <dbReference type="Proteomes" id="UP001444661"/>
    </source>
</evidence>
<dbReference type="InterPro" id="IPR000719">
    <property type="entry name" value="Prot_kinase_dom"/>
</dbReference>
<keyword evidence="3" id="KW-1185">Reference proteome</keyword>
<comment type="caution">
    <text evidence="2">The sequence shown here is derived from an EMBL/GenBank/DDBJ whole genome shotgun (WGS) entry which is preliminary data.</text>
</comment>
<dbReference type="InterPro" id="IPR011009">
    <property type="entry name" value="Kinase-like_dom_sf"/>
</dbReference>
<name>A0ABR1T0T4_9PEZI</name>
<feature type="domain" description="Protein kinase" evidence="1">
    <location>
        <begin position="32"/>
        <end position="358"/>
    </location>
</feature>
<organism evidence="2 3">
    <name type="scientific">Apiospora rasikravindrae</name>
    <dbReference type="NCBI Taxonomy" id="990691"/>
    <lineage>
        <taxon>Eukaryota</taxon>
        <taxon>Fungi</taxon>
        <taxon>Dikarya</taxon>
        <taxon>Ascomycota</taxon>
        <taxon>Pezizomycotina</taxon>
        <taxon>Sordariomycetes</taxon>
        <taxon>Xylariomycetidae</taxon>
        <taxon>Amphisphaeriales</taxon>
        <taxon>Apiosporaceae</taxon>
        <taxon>Apiospora</taxon>
    </lineage>
</organism>
<evidence type="ECO:0000313" key="2">
    <source>
        <dbReference type="EMBL" id="KAK8039393.1"/>
    </source>
</evidence>
<proteinExistence type="predicted"/>
<gene>
    <name evidence="2" type="ORF">PG993_007804</name>
</gene>
<evidence type="ECO:0000259" key="1">
    <source>
        <dbReference type="PROSITE" id="PS50011"/>
    </source>
</evidence>
<dbReference type="SUPFAM" id="SSF56112">
    <property type="entry name" value="Protein kinase-like (PK-like)"/>
    <property type="match status" value="1"/>
</dbReference>
<sequence>MAIDWYATPRPDAQLEALKAYFTRFPQVDRRFKYVDYMGSGSYGACVRLRELWENGTMRRDIVIKQANTEAHRQELRWEIDRLKRIAGGLHIVQLLDIENSPFFDFDVDEPGLAQFNPDRARINRAAYESEGYLLGPMLAIELLENGSVKDFIQKAQAHNVPRLPNRLIWRFFLCLVRACVAMAYPRRSGKEQFFEVIPAGDQAPSDFTHTDWQPGNVMLGGIYLEHFEHQITPILKLIDFGVWQDAVQFNLLYNDLNEKGVAHNIFGAASVIFSTIALDLDLYIVWDTPVQFTVQRDGQTRSIATLARDMVQNLDSSPKYAHLDRELVSVIAQCLASNPADRPSLPDLFNWLLQGVMRSPADYDVGVVGGNAQETDLGVLELLQRIIYEAPPPS</sequence>
<dbReference type="EMBL" id="JAQQWK010000006">
    <property type="protein sequence ID" value="KAK8039393.1"/>
    <property type="molecule type" value="Genomic_DNA"/>
</dbReference>
<reference evidence="2 3" key="1">
    <citation type="submission" date="2023-01" db="EMBL/GenBank/DDBJ databases">
        <title>Analysis of 21 Apiospora genomes using comparative genomics revels a genus with tremendous synthesis potential of carbohydrate active enzymes and secondary metabolites.</title>
        <authorList>
            <person name="Sorensen T."/>
        </authorList>
    </citation>
    <scope>NUCLEOTIDE SEQUENCE [LARGE SCALE GENOMIC DNA]</scope>
    <source>
        <strain evidence="2 3">CBS 33761</strain>
    </source>
</reference>